<feature type="signal peptide" evidence="1">
    <location>
        <begin position="1"/>
        <end position="19"/>
    </location>
</feature>
<sequence length="141" mass="15587">MNGLPAIVLLASVTYCSYAAILPAKFDATVPVPTDNCGLISNPLKIAELKARQTRWAKVKASDLNCELCLDFVEIAKTYEECDEEAIEHKMIAGCHDKFKDPLEAFICSLVCYEIGEDIVKETDKQDPVATCSKLFGCKYD</sequence>
<organism evidence="2 3">
    <name type="scientific">Mesorhabditis spiculigera</name>
    <dbReference type="NCBI Taxonomy" id="96644"/>
    <lineage>
        <taxon>Eukaryota</taxon>
        <taxon>Metazoa</taxon>
        <taxon>Ecdysozoa</taxon>
        <taxon>Nematoda</taxon>
        <taxon>Chromadorea</taxon>
        <taxon>Rhabditida</taxon>
        <taxon>Rhabditina</taxon>
        <taxon>Rhabditomorpha</taxon>
        <taxon>Rhabditoidea</taxon>
        <taxon>Rhabditidae</taxon>
        <taxon>Mesorhabditinae</taxon>
        <taxon>Mesorhabditis</taxon>
    </lineage>
</organism>
<comment type="caution">
    <text evidence="2">The sequence shown here is derived from an EMBL/GenBank/DDBJ whole genome shotgun (WGS) entry which is preliminary data.</text>
</comment>
<feature type="chain" id="PRO_5041465848" description="Saposin B-type domain-containing protein" evidence="1">
    <location>
        <begin position="20"/>
        <end position="141"/>
    </location>
</feature>
<name>A0AA36D9R2_9BILA</name>
<evidence type="ECO:0000313" key="3">
    <source>
        <dbReference type="Proteomes" id="UP001177023"/>
    </source>
</evidence>
<evidence type="ECO:0008006" key="4">
    <source>
        <dbReference type="Google" id="ProtNLM"/>
    </source>
</evidence>
<keyword evidence="1" id="KW-0732">Signal</keyword>
<proteinExistence type="predicted"/>
<evidence type="ECO:0000313" key="2">
    <source>
        <dbReference type="EMBL" id="CAJ0583748.1"/>
    </source>
</evidence>
<dbReference type="AlphaFoldDB" id="A0AA36D9R2"/>
<keyword evidence="3" id="KW-1185">Reference proteome</keyword>
<feature type="non-terminal residue" evidence="2">
    <location>
        <position position="1"/>
    </location>
</feature>
<dbReference type="EMBL" id="CATQJA010002665">
    <property type="protein sequence ID" value="CAJ0583748.1"/>
    <property type="molecule type" value="Genomic_DNA"/>
</dbReference>
<accession>A0AA36D9R2</accession>
<dbReference type="Proteomes" id="UP001177023">
    <property type="component" value="Unassembled WGS sequence"/>
</dbReference>
<reference evidence="2" key="1">
    <citation type="submission" date="2023-06" db="EMBL/GenBank/DDBJ databases">
        <authorList>
            <person name="Delattre M."/>
        </authorList>
    </citation>
    <scope>NUCLEOTIDE SEQUENCE</scope>
    <source>
        <strain evidence="2">AF72</strain>
    </source>
</reference>
<protein>
    <recommendedName>
        <fullName evidence="4">Saposin B-type domain-containing protein</fullName>
    </recommendedName>
</protein>
<evidence type="ECO:0000256" key="1">
    <source>
        <dbReference type="SAM" id="SignalP"/>
    </source>
</evidence>
<gene>
    <name evidence="2" type="ORF">MSPICULIGERA_LOCUS21817</name>
</gene>